<sequence>MYKHHNSLDIVFWNADGIQNRKIKLQDFINDYSPDQLLIQESHLQNKDKFYLPYFDFIKNDKINSFYVNASGGTAILLGGSLKIFLLTITFLLLHYIGASSIFLNLANLDPIIIESIYVQIPLILKSSH</sequence>
<dbReference type="InterPro" id="IPR036691">
    <property type="entry name" value="Endo/exonu/phosph_ase_sf"/>
</dbReference>
<dbReference type="EMBL" id="BPLQ01008826">
    <property type="protein sequence ID" value="GIY39632.1"/>
    <property type="molecule type" value="Genomic_DNA"/>
</dbReference>
<comment type="caution">
    <text evidence="2">The sequence shown here is derived from an EMBL/GenBank/DDBJ whole genome shotgun (WGS) entry which is preliminary data.</text>
</comment>
<evidence type="ECO:0000313" key="3">
    <source>
        <dbReference type="Proteomes" id="UP001054837"/>
    </source>
</evidence>
<dbReference type="Proteomes" id="UP001054837">
    <property type="component" value="Unassembled WGS sequence"/>
</dbReference>
<dbReference type="SUPFAM" id="SSF56219">
    <property type="entry name" value="DNase I-like"/>
    <property type="match status" value="1"/>
</dbReference>
<name>A0AAV4T439_9ARAC</name>
<proteinExistence type="predicted"/>
<accession>A0AAV4T439</accession>
<evidence type="ECO:0000256" key="1">
    <source>
        <dbReference type="SAM" id="Phobius"/>
    </source>
</evidence>
<gene>
    <name evidence="2" type="ORF">CDAR_279191</name>
</gene>
<feature type="transmembrane region" description="Helical" evidence="1">
    <location>
        <begin position="84"/>
        <end position="104"/>
    </location>
</feature>
<keyword evidence="1" id="KW-0472">Membrane</keyword>
<keyword evidence="1" id="KW-1133">Transmembrane helix</keyword>
<evidence type="ECO:0000313" key="2">
    <source>
        <dbReference type="EMBL" id="GIY39632.1"/>
    </source>
</evidence>
<protein>
    <submittedName>
        <fullName evidence="2">Uncharacterized protein</fullName>
    </submittedName>
</protein>
<dbReference type="Gene3D" id="3.60.10.10">
    <property type="entry name" value="Endonuclease/exonuclease/phosphatase"/>
    <property type="match status" value="1"/>
</dbReference>
<reference evidence="2 3" key="1">
    <citation type="submission" date="2021-06" db="EMBL/GenBank/DDBJ databases">
        <title>Caerostris darwini draft genome.</title>
        <authorList>
            <person name="Kono N."/>
            <person name="Arakawa K."/>
        </authorList>
    </citation>
    <scope>NUCLEOTIDE SEQUENCE [LARGE SCALE GENOMIC DNA]</scope>
</reference>
<keyword evidence="3" id="KW-1185">Reference proteome</keyword>
<keyword evidence="1" id="KW-0812">Transmembrane</keyword>
<organism evidence="2 3">
    <name type="scientific">Caerostris darwini</name>
    <dbReference type="NCBI Taxonomy" id="1538125"/>
    <lineage>
        <taxon>Eukaryota</taxon>
        <taxon>Metazoa</taxon>
        <taxon>Ecdysozoa</taxon>
        <taxon>Arthropoda</taxon>
        <taxon>Chelicerata</taxon>
        <taxon>Arachnida</taxon>
        <taxon>Araneae</taxon>
        <taxon>Araneomorphae</taxon>
        <taxon>Entelegynae</taxon>
        <taxon>Araneoidea</taxon>
        <taxon>Araneidae</taxon>
        <taxon>Caerostris</taxon>
    </lineage>
</organism>
<dbReference type="AlphaFoldDB" id="A0AAV4T439"/>